<gene>
    <name evidence="7" type="ORF">FD24_GL001493</name>
</gene>
<feature type="domain" description="D-isomer specific 2-hydroxyacid dehydrogenase NAD-binding" evidence="6">
    <location>
        <begin position="122"/>
        <end position="308"/>
    </location>
</feature>
<reference evidence="7 8" key="1">
    <citation type="journal article" date="2015" name="Genome Announc.">
        <title>Expanding the biotechnology potential of lactobacilli through comparative genomics of 213 strains and associated genera.</title>
        <authorList>
            <person name="Sun Z."/>
            <person name="Harris H.M."/>
            <person name="McCann A."/>
            <person name="Guo C."/>
            <person name="Argimon S."/>
            <person name="Zhang W."/>
            <person name="Yang X."/>
            <person name="Jeffery I.B."/>
            <person name="Cooney J.C."/>
            <person name="Kagawa T.F."/>
            <person name="Liu W."/>
            <person name="Song Y."/>
            <person name="Salvetti E."/>
            <person name="Wrobel A."/>
            <person name="Rasinkangas P."/>
            <person name="Parkhill J."/>
            <person name="Rea M.C."/>
            <person name="O'Sullivan O."/>
            <person name="Ritari J."/>
            <person name="Douillard F.P."/>
            <person name="Paul Ross R."/>
            <person name="Yang R."/>
            <person name="Briner A.E."/>
            <person name="Felis G.E."/>
            <person name="de Vos W.M."/>
            <person name="Barrangou R."/>
            <person name="Klaenhammer T.R."/>
            <person name="Caufield P.W."/>
            <person name="Cui Y."/>
            <person name="Zhang H."/>
            <person name="O'Toole P.W."/>
        </authorList>
    </citation>
    <scope>NUCLEOTIDE SEQUENCE [LARGE SCALE GENOMIC DNA]</scope>
    <source>
        <strain evidence="7 8">DSM 20314</strain>
    </source>
</reference>
<dbReference type="InterPro" id="IPR036291">
    <property type="entry name" value="NAD(P)-bd_dom_sf"/>
</dbReference>
<proteinExistence type="inferred from homology"/>
<dbReference type="PROSITE" id="PS00065">
    <property type="entry name" value="D_2_HYDROXYACID_DH_1"/>
    <property type="match status" value="1"/>
</dbReference>
<accession>A0A837RF23</accession>
<name>A0A837RF23_LACPE</name>
<comment type="caution">
    <text evidence="7">The sequence shown here is derived from an EMBL/GenBank/DDBJ whole genome shotgun (WGS) entry which is preliminary data.</text>
</comment>
<sequence>MYQYIGGIFVMKIIAYAVRDDERPFFDTWMKENPDVEVKLVPELLTEDNVDLAKGFDGADVYQQKDYTAEVLNKLADEGVKNISLRNVGVDNLDVPTVKARGLNISNVPAYSPNAIAELSVTQLMQLLRQTPMFNKKLAKQDFRWAPDIAKELNTMTVGVIGTGRIGRAAIDIFKGFGAKVIGYDVYRNAELEKEGMYVDTLDELYAQADVITLHVPALKDNYHMLNADAFSKMKDGAYILNFARGTLIDSEDLIKALDSGKVAGAALDTYEYETKIFNKDLEGQTIDDKVFMNLFNRDNVLITPHTAFYTETAVHNMVHVSMNSNKQFIETGKADTQVKFD</sequence>
<dbReference type="Pfam" id="PF00389">
    <property type="entry name" value="2-Hacid_dh"/>
    <property type="match status" value="1"/>
</dbReference>
<dbReference type="InterPro" id="IPR029753">
    <property type="entry name" value="D-isomer_DH_CS"/>
</dbReference>
<evidence type="ECO:0000256" key="2">
    <source>
        <dbReference type="ARBA" id="ARBA00023002"/>
    </source>
</evidence>
<evidence type="ECO:0000259" key="6">
    <source>
        <dbReference type="Pfam" id="PF02826"/>
    </source>
</evidence>
<organism evidence="7 8">
    <name type="scientific">Lactiplantibacillus pentosus DSM 20314</name>
    <dbReference type="NCBI Taxonomy" id="1423791"/>
    <lineage>
        <taxon>Bacteria</taxon>
        <taxon>Bacillati</taxon>
        <taxon>Bacillota</taxon>
        <taxon>Bacilli</taxon>
        <taxon>Lactobacillales</taxon>
        <taxon>Lactobacillaceae</taxon>
        <taxon>Lactiplantibacillus</taxon>
    </lineage>
</organism>
<dbReference type="Gene3D" id="3.40.50.720">
    <property type="entry name" value="NAD(P)-binding Rossmann-like Domain"/>
    <property type="match status" value="2"/>
</dbReference>
<evidence type="ECO:0000313" key="8">
    <source>
        <dbReference type="Proteomes" id="UP000051020"/>
    </source>
</evidence>
<evidence type="ECO:0000259" key="5">
    <source>
        <dbReference type="Pfam" id="PF00389"/>
    </source>
</evidence>
<dbReference type="PROSITE" id="PS00670">
    <property type="entry name" value="D_2_HYDROXYACID_DH_2"/>
    <property type="match status" value="1"/>
</dbReference>
<dbReference type="InterPro" id="IPR058205">
    <property type="entry name" value="D-LDH-like"/>
</dbReference>
<dbReference type="GO" id="GO:0051287">
    <property type="term" value="F:NAD binding"/>
    <property type="evidence" value="ECO:0007669"/>
    <property type="project" value="InterPro"/>
</dbReference>
<dbReference type="InterPro" id="IPR006140">
    <property type="entry name" value="D-isomer_DH_NAD-bd"/>
</dbReference>
<feature type="domain" description="D-isomer specific 2-hydroxyacid dehydrogenase catalytic" evidence="5">
    <location>
        <begin position="17"/>
        <end position="339"/>
    </location>
</feature>
<dbReference type="SUPFAM" id="SSF51735">
    <property type="entry name" value="NAD(P)-binding Rossmann-fold domains"/>
    <property type="match status" value="1"/>
</dbReference>
<dbReference type="PROSITE" id="PS00671">
    <property type="entry name" value="D_2_HYDROXYACID_DH_3"/>
    <property type="match status" value="1"/>
</dbReference>
<dbReference type="EMBL" id="AZCU01000002">
    <property type="protein sequence ID" value="KRK26690.1"/>
    <property type="molecule type" value="Genomic_DNA"/>
</dbReference>
<dbReference type="CDD" id="cd12186">
    <property type="entry name" value="LDH"/>
    <property type="match status" value="1"/>
</dbReference>
<dbReference type="Pfam" id="PF02826">
    <property type="entry name" value="2-Hacid_dh_C"/>
    <property type="match status" value="1"/>
</dbReference>
<dbReference type="PANTHER" id="PTHR43026">
    <property type="entry name" value="2-HYDROXYACID DEHYDROGENASE HOMOLOG 1-RELATED"/>
    <property type="match status" value="1"/>
</dbReference>
<keyword evidence="3" id="KW-0520">NAD</keyword>
<dbReference type="Proteomes" id="UP000051020">
    <property type="component" value="Unassembled WGS sequence"/>
</dbReference>
<evidence type="ECO:0000313" key="7">
    <source>
        <dbReference type="EMBL" id="KRK26690.1"/>
    </source>
</evidence>
<dbReference type="SUPFAM" id="SSF52283">
    <property type="entry name" value="Formate/glycerate dehydrogenase catalytic domain-like"/>
    <property type="match status" value="1"/>
</dbReference>
<evidence type="ECO:0000256" key="3">
    <source>
        <dbReference type="ARBA" id="ARBA00023027"/>
    </source>
</evidence>
<evidence type="ECO:0000256" key="1">
    <source>
        <dbReference type="ARBA" id="ARBA00005854"/>
    </source>
</evidence>
<dbReference type="AlphaFoldDB" id="A0A837RF23"/>
<dbReference type="GO" id="GO:0008720">
    <property type="term" value="F:D-lactate dehydrogenase (NAD+) activity"/>
    <property type="evidence" value="ECO:0007669"/>
    <property type="project" value="TreeGrafter"/>
</dbReference>
<dbReference type="InterPro" id="IPR006139">
    <property type="entry name" value="D-isomer_2_OHA_DH_cat_dom"/>
</dbReference>
<protein>
    <submittedName>
        <fullName evidence="7">D-lactate dehydrogenase (D-ldh)</fullName>
    </submittedName>
</protein>
<comment type="similarity">
    <text evidence="1 4">Belongs to the D-isomer specific 2-hydroxyacid dehydrogenase family.</text>
</comment>
<dbReference type="PANTHER" id="PTHR43026:SF1">
    <property type="entry name" value="2-HYDROXYACID DEHYDROGENASE HOMOLOG 1-RELATED"/>
    <property type="match status" value="1"/>
</dbReference>
<keyword evidence="2 4" id="KW-0560">Oxidoreductase</keyword>
<dbReference type="InterPro" id="IPR029752">
    <property type="entry name" value="D-isomer_DH_CS1"/>
</dbReference>
<evidence type="ECO:0000256" key="4">
    <source>
        <dbReference type="RuleBase" id="RU003719"/>
    </source>
</evidence>